<sequence length="121" mass="13854">MPEKIEKCISRGNLIMKIALLDLDDELKDENKFKSILRNCDEISGKFIIDEKISSWSQLTKTLPSENKFADKILTVCSSKKETKSEYIKRICHELNNYGCTEGKIVNFSQANFGLQTQCKV</sequence>
<accession>A0A9P6GZK0</accession>
<gene>
    <name evidence="1" type="ORF">NGRA_2595</name>
</gene>
<dbReference type="AlphaFoldDB" id="A0A9P6GZK0"/>
<comment type="caution">
    <text evidence="1">The sequence shown here is derived from an EMBL/GenBank/DDBJ whole genome shotgun (WGS) entry which is preliminary data.</text>
</comment>
<evidence type="ECO:0000313" key="1">
    <source>
        <dbReference type="EMBL" id="KAF9761515.1"/>
    </source>
</evidence>
<protein>
    <submittedName>
        <fullName evidence="1">Uncharacterized protein</fullName>
    </submittedName>
</protein>
<dbReference type="EMBL" id="SBJO01000319">
    <property type="protein sequence ID" value="KAF9761515.1"/>
    <property type="molecule type" value="Genomic_DNA"/>
</dbReference>
<keyword evidence="2" id="KW-1185">Reference proteome</keyword>
<organism evidence="1 2">
    <name type="scientific">Nosema granulosis</name>
    <dbReference type="NCBI Taxonomy" id="83296"/>
    <lineage>
        <taxon>Eukaryota</taxon>
        <taxon>Fungi</taxon>
        <taxon>Fungi incertae sedis</taxon>
        <taxon>Microsporidia</taxon>
        <taxon>Nosematidae</taxon>
        <taxon>Nosema</taxon>
    </lineage>
</organism>
<dbReference type="Proteomes" id="UP000740883">
    <property type="component" value="Unassembled WGS sequence"/>
</dbReference>
<evidence type="ECO:0000313" key="2">
    <source>
        <dbReference type="Proteomes" id="UP000740883"/>
    </source>
</evidence>
<name>A0A9P6GZK0_9MICR</name>
<reference evidence="1 2" key="1">
    <citation type="journal article" date="2020" name="Genome Biol. Evol.">
        <title>Comparative genomics of strictly vertically transmitted, feminizing microsporidia endosymbionts of amphipod crustaceans.</title>
        <authorList>
            <person name="Cormier A."/>
            <person name="Chebbi M.A."/>
            <person name="Giraud I."/>
            <person name="Wattier R."/>
            <person name="Teixeira M."/>
            <person name="Gilbert C."/>
            <person name="Rigaud T."/>
            <person name="Cordaux R."/>
        </authorList>
    </citation>
    <scope>NUCLEOTIDE SEQUENCE [LARGE SCALE GENOMIC DNA]</scope>
    <source>
        <strain evidence="1 2">Ou3-Ou53</strain>
    </source>
</reference>
<proteinExistence type="predicted"/>